<dbReference type="AlphaFoldDB" id="A0A8X6HT50"/>
<organism evidence="1 2">
    <name type="scientific">Trichonephila clavata</name>
    <name type="common">Joro spider</name>
    <name type="synonym">Nephila clavata</name>
    <dbReference type="NCBI Taxonomy" id="2740835"/>
    <lineage>
        <taxon>Eukaryota</taxon>
        <taxon>Metazoa</taxon>
        <taxon>Ecdysozoa</taxon>
        <taxon>Arthropoda</taxon>
        <taxon>Chelicerata</taxon>
        <taxon>Arachnida</taxon>
        <taxon>Araneae</taxon>
        <taxon>Araneomorphae</taxon>
        <taxon>Entelegynae</taxon>
        <taxon>Araneoidea</taxon>
        <taxon>Nephilidae</taxon>
        <taxon>Trichonephila</taxon>
    </lineage>
</organism>
<name>A0A8X6HT50_TRICU</name>
<proteinExistence type="predicted"/>
<sequence length="83" mass="9657">MQTQCNKKHNLSCSAQIEFSCVSATLHPEEKVPYNTALNKREGNNTEKLFRRYGYYYLDTHLTTNGAHIETYKNGYKSLYLSE</sequence>
<dbReference type="Proteomes" id="UP000887116">
    <property type="component" value="Unassembled WGS sequence"/>
</dbReference>
<dbReference type="EMBL" id="BMAO01009256">
    <property type="protein sequence ID" value="GFR29731.1"/>
    <property type="molecule type" value="Genomic_DNA"/>
</dbReference>
<reference evidence="1" key="1">
    <citation type="submission" date="2020-07" db="EMBL/GenBank/DDBJ databases">
        <title>Multicomponent nature underlies the extraordinary mechanical properties of spider dragline silk.</title>
        <authorList>
            <person name="Kono N."/>
            <person name="Nakamura H."/>
            <person name="Mori M."/>
            <person name="Yoshida Y."/>
            <person name="Ohtoshi R."/>
            <person name="Malay A.D."/>
            <person name="Moran D.A.P."/>
            <person name="Tomita M."/>
            <person name="Numata K."/>
            <person name="Arakawa K."/>
        </authorList>
    </citation>
    <scope>NUCLEOTIDE SEQUENCE</scope>
</reference>
<comment type="caution">
    <text evidence="1">The sequence shown here is derived from an EMBL/GenBank/DDBJ whole genome shotgun (WGS) entry which is preliminary data.</text>
</comment>
<keyword evidence="2" id="KW-1185">Reference proteome</keyword>
<accession>A0A8X6HT50</accession>
<protein>
    <submittedName>
        <fullName evidence="1">Uncharacterized protein</fullName>
    </submittedName>
</protein>
<evidence type="ECO:0000313" key="2">
    <source>
        <dbReference type="Proteomes" id="UP000887116"/>
    </source>
</evidence>
<evidence type="ECO:0000313" key="1">
    <source>
        <dbReference type="EMBL" id="GFR29731.1"/>
    </source>
</evidence>
<gene>
    <name evidence="1" type="ORF">TNCT_735291</name>
</gene>